<dbReference type="OrthoDB" id="75724at2759"/>
<organism evidence="3 4">
    <name type="scientific">Allacma fusca</name>
    <dbReference type="NCBI Taxonomy" id="39272"/>
    <lineage>
        <taxon>Eukaryota</taxon>
        <taxon>Metazoa</taxon>
        <taxon>Ecdysozoa</taxon>
        <taxon>Arthropoda</taxon>
        <taxon>Hexapoda</taxon>
        <taxon>Collembola</taxon>
        <taxon>Symphypleona</taxon>
        <taxon>Sminthuridae</taxon>
        <taxon>Allacma</taxon>
    </lineage>
</organism>
<proteinExistence type="predicted"/>
<feature type="domain" description="CRAL-TRIO" evidence="2">
    <location>
        <begin position="38"/>
        <end position="217"/>
    </location>
</feature>
<dbReference type="Proteomes" id="UP000708208">
    <property type="component" value="Unassembled WGS sequence"/>
</dbReference>
<dbReference type="AlphaFoldDB" id="A0A8J2KZZ3"/>
<dbReference type="InterPro" id="IPR001251">
    <property type="entry name" value="CRAL-TRIO_dom"/>
</dbReference>
<feature type="chain" id="PRO_5035179546" description="CRAL-TRIO domain-containing protein" evidence="1">
    <location>
        <begin position="24"/>
        <end position="222"/>
    </location>
</feature>
<keyword evidence="1" id="KW-0732">Signal</keyword>
<accession>A0A8J2KZZ3</accession>
<gene>
    <name evidence="3" type="ORF">AFUS01_LOCUS34057</name>
</gene>
<keyword evidence="4" id="KW-1185">Reference proteome</keyword>
<evidence type="ECO:0000313" key="4">
    <source>
        <dbReference type="Proteomes" id="UP000708208"/>
    </source>
</evidence>
<feature type="signal peptide" evidence="1">
    <location>
        <begin position="1"/>
        <end position="23"/>
    </location>
</feature>
<sequence>MFGFVCLIAHLYFFIHGFHTVDGKYIGNITEDIENWVPPAEFPEKFPYYISGYDYDNRAILVVELGKWNSIPYLKRGGQGLEDLGNYVSQFVERVGSGYFTKSPDVNSDAFSDEVIPILDYDGITAEQLFSVENTVFNMDKLGKLNQYYDKIPFGFIVNVSAVTMQFIEMMKPRLGQVFQKMEIYGTQPKVWIPRLLRQLPQDQLNCKYGGVRDCNPVESIR</sequence>
<comment type="caution">
    <text evidence="3">The sequence shown here is derived from an EMBL/GenBank/DDBJ whole genome shotgun (WGS) entry which is preliminary data.</text>
</comment>
<reference evidence="3" key="1">
    <citation type="submission" date="2021-06" db="EMBL/GenBank/DDBJ databases">
        <authorList>
            <person name="Hodson N. C."/>
            <person name="Mongue J. A."/>
            <person name="Jaron S. K."/>
        </authorList>
    </citation>
    <scope>NUCLEOTIDE SEQUENCE</scope>
</reference>
<dbReference type="PROSITE" id="PS50191">
    <property type="entry name" value="CRAL_TRIO"/>
    <property type="match status" value="1"/>
</dbReference>
<evidence type="ECO:0000259" key="2">
    <source>
        <dbReference type="PROSITE" id="PS50191"/>
    </source>
</evidence>
<protein>
    <recommendedName>
        <fullName evidence="2">CRAL-TRIO domain-containing protein</fullName>
    </recommendedName>
</protein>
<dbReference type="EMBL" id="CAJVCH010530847">
    <property type="protein sequence ID" value="CAG7823866.1"/>
    <property type="molecule type" value="Genomic_DNA"/>
</dbReference>
<evidence type="ECO:0000313" key="3">
    <source>
        <dbReference type="EMBL" id="CAG7823866.1"/>
    </source>
</evidence>
<evidence type="ECO:0000256" key="1">
    <source>
        <dbReference type="SAM" id="SignalP"/>
    </source>
</evidence>
<name>A0A8J2KZZ3_9HEXA</name>